<protein>
    <submittedName>
        <fullName evidence="1">Uncharacterized protein</fullName>
    </submittedName>
</protein>
<proteinExistence type="predicted"/>
<organism evidence="1">
    <name type="scientific">Caudovirales sp. ctu3532</name>
    <dbReference type="NCBI Taxonomy" id="2827639"/>
    <lineage>
        <taxon>Viruses</taxon>
        <taxon>Duplodnaviria</taxon>
        <taxon>Heunggongvirae</taxon>
        <taxon>Uroviricota</taxon>
        <taxon>Caudoviricetes</taxon>
    </lineage>
</organism>
<name>A0A8S5TIB5_9CAUD</name>
<dbReference type="EMBL" id="BK032830">
    <property type="protein sequence ID" value="DAF62969.1"/>
    <property type="molecule type" value="Genomic_DNA"/>
</dbReference>
<reference evidence="1" key="1">
    <citation type="journal article" date="2021" name="Proc. Natl. Acad. Sci. U.S.A.">
        <title>A Catalog of Tens of Thousands of Viruses from Human Metagenomes Reveals Hidden Associations with Chronic Diseases.</title>
        <authorList>
            <person name="Tisza M.J."/>
            <person name="Buck C.B."/>
        </authorList>
    </citation>
    <scope>NUCLEOTIDE SEQUENCE</scope>
    <source>
        <strain evidence="1">Ctu3532</strain>
    </source>
</reference>
<sequence>MSRKTEPRAAEKKEEPIVYCGPSVRGVARQYTVYAGNIPGELEAFMKAHPAAKGLLVRVSRFAQVRSNLGKSGTAEAILYQKIKSELE</sequence>
<accession>A0A8S5TIB5</accession>
<evidence type="ECO:0000313" key="1">
    <source>
        <dbReference type="EMBL" id="DAF62969.1"/>
    </source>
</evidence>